<dbReference type="STRING" id="2880.D7G0W2"/>
<dbReference type="EMBL" id="FN649760">
    <property type="protein sequence ID" value="CBJ26706.1"/>
    <property type="molecule type" value="Genomic_DNA"/>
</dbReference>
<dbReference type="eggNOG" id="KOG4177">
    <property type="taxonomic scope" value="Eukaryota"/>
</dbReference>
<dbReference type="PROSITE" id="PS50297">
    <property type="entry name" value="ANK_REP_REGION"/>
    <property type="match status" value="3"/>
</dbReference>
<dbReference type="Gene3D" id="1.25.40.20">
    <property type="entry name" value="Ankyrin repeat-containing domain"/>
    <property type="match status" value="1"/>
</dbReference>
<dbReference type="AlphaFoldDB" id="D7G0W2"/>
<dbReference type="GO" id="GO:0005634">
    <property type="term" value="C:nucleus"/>
    <property type="evidence" value="ECO:0007669"/>
    <property type="project" value="TreeGrafter"/>
</dbReference>
<protein>
    <submittedName>
        <fullName evidence="4">Ankyrin repeat domain protein</fullName>
    </submittedName>
</protein>
<dbReference type="SMART" id="SM00248">
    <property type="entry name" value="ANK"/>
    <property type="match status" value="4"/>
</dbReference>
<evidence type="ECO:0000256" key="1">
    <source>
        <dbReference type="ARBA" id="ARBA00022737"/>
    </source>
</evidence>
<sequence length="277" mass="29363">MAAGADVNVRDGSNGYSPLDCSVRSDGMDLTRQVLQRGAIATESSSDGCTALHWAGWNMNASAIDLLVGAGANLEAKIAADAEATPLHLAARQAGNAAVIEALARHGADVHAQETPSGNTPLHVAAQNCTTESSWETVDALLKAGADETRLDCQGQTPLDVLEARIAAGDLMGASVNEAERTRSVLVNAPKDRAQRAWSRRSFFVMCRAHPDRVRLTVVDDTTTSPRAKKTMAAAATAVGSGRRGANRDSADNFQRAMRSLIRLKEDGLFRKIVAFL</sequence>
<feature type="repeat" description="ANK" evidence="3">
    <location>
        <begin position="82"/>
        <end position="115"/>
    </location>
</feature>
<dbReference type="PANTHER" id="PTHR24124">
    <property type="entry name" value="ANKYRIN REPEAT FAMILY A"/>
    <property type="match status" value="1"/>
</dbReference>
<reference evidence="4 5" key="1">
    <citation type="journal article" date="2010" name="Nature">
        <title>The Ectocarpus genome and the independent evolution of multicellularity in brown algae.</title>
        <authorList>
            <person name="Cock J.M."/>
            <person name="Sterck L."/>
            <person name="Rouze P."/>
            <person name="Scornet D."/>
            <person name="Allen A.E."/>
            <person name="Amoutzias G."/>
            <person name="Anthouard V."/>
            <person name="Artiguenave F."/>
            <person name="Aury J.M."/>
            <person name="Badger J.H."/>
            <person name="Beszteri B."/>
            <person name="Billiau K."/>
            <person name="Bonnet E."/>
            <person name="Bothwell J.H."/>
            <person name="Bowler C."/>
            <person name="Boyen C."/>
            <person name="Brownlee C."/>
            <person name="Carrano C.J."/>
            <person name="Charrier B."/>
            <person name="Cho G.Y."/>
            <person name="Coelho S.M."/>
            <person name="Collen J."/>
            <person name="Corre E."/>
            <person name="Da Silva C."/>
            <person name="Delage L."/>
            <person name="Delaroque N."/>
            <person name="Dittami S.M."/>
            <person name="Doulbeau S."/>
            <person name="Elias M."/>
            <person name="Farnham G."/>
            <person name="Gachon C.M."/>
            <person name="Gschloessl B."/>
            <person name="Heesch S."/>
            <person name="Jabbari K."/>
            <person name="Jubin C."/>
            <person name="Kawai H."/>
            <person name="Kimura K."/>
            <person name="Kloareg B."/>
            <person name="Kupper F.C."/>
            <person name="Lang D."/>
            <person name="Le Bail A."/>
            <person name="Leblanc C."/>
            <person name="Lerouge P."/>
            <person name="Lohr M."/>
            <person name="Lopez P.J."/>
            <person name="Martens C."/>
            <person name="Maumus F."/>
            <person name="Michel G."/>
            <person name="Miranda-Saavedra D."/>
            <person name="Morales J."/>
            <person name="Moreau H."/>
            <person name="Motomura T."/>
            <person name="Nagasato C."/>
            <person name="Napoli C.A."/>
            <person name="Nelson D.R."/>
            <person name="Nyvall-Collen P."/>
            <person name="Peters A.F."/>
            <person name="Pommier C."/>
            <person name="Potin P."/>
            <person name="Poulain J."/>
            <person name="Quesneville H."/>
            <person name="Read B."/>
            <person name="Rensing S.A."/>
            <person name="Ritter A."/>
            <person name="Rousvoal S."/>
            <person name="Samanta M."/>
            <person name="Samson G."/>
            <person name="Schroeder D.C."/>
            <person name="Segurens B."/>
            <person name="Strittmatter M."/>
            <person name="Tonon T."/>
            <person name="Tregear J.W."/>
            <person name="Valentin K."/>
            <person name="von Dassow P."/>
            <person name="Yamagishi T."/>
            <person name="Van de Peer Y."/>
            <person name="Wincker P."/>
        </authorList>
    </citation>
    <scope>NUCLEOTIDE SEQUENCE [LARGE SCALE GENOMIC DNA]</scope>
    <source>
        <strain evidence="5">Ec32 / CCAP1310/4</strain>
    </source>
</reference>
<keyword evidence="2 3" id="KW-0040">ANK repeat</keyword>
<dbReference type="Proteomes" id="UP000002630">
    <property type="component" value="Unassembled WGS sequence"/>
</dbReference>
<dbReference type="PROSITE" id="PS50088">
    <property type="entry name" value="ANK_REPEAT"/>
    <property type="match status" value="3"/>
</dbReference>
<dbReference type="OrthoDB" id="90295at2759"/>
<evidence type="ECO:0000313" key="5">
    <source>
        <dbReference type="Proteomes" id="UP000002630"/>
    </source>
</evidence>
<feature type="repeat" description="ANK" evidence="3">
    <location>
        <begin position="47"/>
        <end position="79"/>
    </location>
</feature>
<feature type="repeat" description="ANK" evidence="3">
    <location>
        <begin position="117"/>
        <end position="153"/>
    </location>
</feature>
<dbReference type="PANTHER" id="PTHR24124:SF14">
    <property type="entry name" value="CHROMOSOME UNDETERMINED SCAFFOLD_25, WHOLE GENOME SHOTGUN SEQUENCE"/>
    <property type="match status" value="1"/>
</dbReference>
<dbReference type="SUPFAM" id="SSF48403">
    <property type="entry name" value="Ankyrin repeat"/>
    <property type="match status" value="1"/>
</dbReference>
<evidence type="ECO:0000256" key="3">
    <source>
        <dbReference type="PROSITE-ProRule" id="PRU00023"/>
    </source>
</evidence>
<dbReference type="InterPro" id="IPR036770">
    <property type="entry name" value="Ankyrin_rpt-contain_sf"/>
</dbReference>
<dbReference type="GO" id="GO:0010468">
    <property type="term" value="P:regulation of gene expression"/>
    <property type="evidence" value="ECO:0007669"/>
    <property type="project" value="TreeGrafter"/>
</dbReference>
<dbReference type="Pfam" id="PF12796">
    <property type="entry name" value="Ank_2"/>
    <property type="match status" value="1"/>
</dbReference>
<evidence type="ECO:0000313" key="4">
    <source>
        <dbReference type="EMBL" id="CBJ26706.1"/>
    </source>
</evidence>
<accession>D7G0W2</accession>
<organism evidence="4 5">
    <name type="scientific">Ectocarpus siliculosus</name>
    <name type="common">Brown alga</name>
    <name type="synonym">Conferva siliculosa</name>
    <dbReference type="NCBI Taxonomy" id="2880"/>
    <lineage>
        <taxon>Eukaryota</taxon>
        <taxon>Sar</taxon>
        <taxon>Stramenopiles</taxon>
        <taxon>Ochrophyta</taxon>
        <taxon>PX clade</taxon>
        <taxon>Phaeophyceae</taxon>
        <taxon>Ectocarpales</taxon>
        <taxon>Ectocarpaceae</taxon>
        <taxon>Ectocarpus</taxon>
    </lineage>
</organism>
<proteinExistence type="predicted"/>
<dbReference type="InterPro" id="IPR002110">
    <property type="entry name" value="Ankyrin_rpt"/>
</dbReference>
<name>D7G0W2_ECTSI</name>
<dbReference type="Pfam" id="PF00023">
    <property type="entry name" value="Ank"/>
    <property type="match status" value="1"/>
</dbReference>
<dbReference type="InParanoid" id="D7G0W2"/>
<evidence type="ECO:0000256" key="2">
    <source>
        <dbReference type="ARBA" id="ARBA00023043"/>
    </source>
</evidence>
<keyword evidence="1" id="KW-0677">Repeat</keyword>
<keyword evidence="5" id="KW-1185">Reference proteome</keyword>
<gene>
    <name evidence="4" type="ORF">Esi_0042_0042</name>
</gene>